<dbReference type="InterPro" id="IPR001967">
    <property type="entry name" value="Peptidase_S11_N"/>
</dbReference>
<dbReference type="PANTHER" id="PTHR21581">
    <property type="entry name" value="D-ALANYL-D-ALANINE CARBOXYPEPTIDASE"/>
    <property type="match status" value="1"/>
</dbReference>
<evidence type="ECO:0000256" key="2">
    <source>
        <dbReference type="ARBA" id="ARBA00022729"/>
    </source>
</evidence>
<feature type="binding site" evidence="8">
    <location>
        <position position="310"/>
    </location>
    <ligand>
        <name>substrate</name>
    </ligand>
</feature>
<gene>
    <name evidence="13" type="primary">pbpG</name>
    <name evidence="13" type="ORF">DTO96_101806</name>
</gene>
<keyword evidence="2 11" id="KW-0732">Signal</keyword>
<dbReference type="OrthoDB" id="5688590at2"/>
<keyword evidence="5" id="KW-0573">Peptidoglycan synthesis</keyword>
<evidence type="ECO:0000256" key="6">
    <source>
        <dbReference type="ARBA" id="ARBA00023316"/>
    </source>
</evidence>
<dbReference type="GO" id="GO:0009002">
    <property type="term" value="F:serine-type D-Ala-D-Ala carboxypeptidase activity"/>
    <property type="evidence" value="ECO:0007669"/>
    <property type="project" value="InterPro"/>
</dbReference>
<dbReference type="EC" id="3.4.21.-" evidence="13"/>
<dbReference type="GO" id="GO:0006508">
    <property type="term" value="P:proteolysis"/>
    <property type="evidence" value="ECO:0007669"/>
    <property type="project" value="InterPro"/>
</dbReference>
<dbReference type="Proteomes" id="UP000252182">
    <property type="component" value="Chromosome"/>
</dbReference>
<evidence type="ECO:0000259" key="12">
    <source>
        <dbReference type="Pfam" id="PF00768"/>
    </source>
</evidence>
<protein>
    <submittedName>
        <fullName evidence="13">D-alanyl-D-alanine endopeptidase</fullName>
        <ecNumber evidence="13">3.4.21.-</ecNumber>
    </submittedName>
</protein>
<dbReference type="PRINTS" id="PR00725">
    <property type="entry name" value="DADACBPTASE1"/>
</dbReference>
<dbReference type="PANTHER" id="PTHR21581:SF26">
    <property type="entry name" value="D-ALANYL-D-ALANINE ENDOPEPTIDASE"/>
    <property type="match status" value="1"/>
</dbReference>
<feature type="domain" description="Peptidase S11 D-alanyl-D-alanine carboxypeptidase A N-terminal" evidence="12">
    <location>
        <begin position="115"/>
        <end position="340"/>
    </location>
</feature>
<keyword evidence="6" id="KW-0961">Cell wall biogenesis/degradation</keyword>
<proteinExistence type="inferred from homology"/>
<evidence type="ECO:0000256" key="4">
    <source>
        <dbReference type="ARBA" id="ARBA00022960"/>
    </source>
</evidence>
<dbReference type="KEGG" id="hyf:DTO96_101806"/>
<comment type="similarity">
    <text evidence="1 9">Belongs to the peptidase S11 family.</text>
</comment>
<feature type="active site" description="Acyl-ester intermediate" evidence="7">
    <location>
        <position position="148"/>
    </location>
</feature>
<dbReference type="GO" id="GO:0009252">
    <property type="term" value="P:peptidoglycan biosynthetic process"/>
    <property type="evidence" value="ECO:0007669"/>
    <property type="project" value="UniProtKB-KW"/>
</dbReference>
<feature type="signal peptide" evidence="11">
    <location>
        <begin position="1"/>
        <end position="23"/>
    </location>
</feature>
<dbReference type="Pfam" id="PF00768">
    <property type="entry name" value="Peptidase_S11"/>
    <property type="match status" value="1"/>
</dbReference>
<dbReference type="InterPro" id="IPR012338">
    <property type="entry name" value="Beta-lactam/transpept-like"/>
</dbReference>
<reference evidence="14" key="1">
    <citation type="submission" date="2018-07" db="EMBL/GenBank/DDBJ databases">
        <authorList>
            <person name="Kim H."/>
        </authorList>
    </citation>
    <scope>NUCLEOTIDE SEQUENCE [LARGE SCALE GENOMIC DNA]</scope>
    <source>
        <strain evidence="14">F02</strain>
    </source>
</reference>
<dbReference type="GO" id="GO:0071555">
    <property type="term" value="P:cell wall organization"/>
    <property type="evidence" value="ECO:0007669"/>
    <property type="project" value="UniProtKB-KW"/>
</dbReference>
<name>A0A345DCH7_9BURK</name>
<dbReference type="AlphaFoldDB" id="A0A345DCH7"/>
<keyword evidence="3 13" id="KW-0378">Hydrolase</keyword>
<dbReference type="Gene3D" id="3.40.710.10">
    <property type="entry name" value="DD-peptidase/beta-lactamase superfamily"/>
    <property type="match status" value="1"/>
</dbReference>
<evidence type="ECO:0000256" key="5">
    <source>
        <dbReference type="ARBA" id="ARBA00022984"/>
    </source>
</evidence>
<evidence type="ECO:0000256" key="8">
    <source>
        <dbReference type="PIRSR" id="PIRSR618044-2"/>
    </source>
</evidence>
<evidence type="ECO:0000256" key="9">
    <source>
        <dbReference type="RuleBase" id="RU004016"/>
    </source>
</evidence>
<dbReference type="InterPro" id="IPR018044">
    <property type="entry name" value="Peptidase_S11"/>
</dbReference>
<feature type="compositionally biased region" description="Basic and acidic residues" evidence="10">
    <location>
        <begin position="34"/>
        <end position="48"/>
    </location>
</feature>
<keyword evidence="4" id="KW-0133">Cell shape</keyword>
<evidence type="ECO:0000313" key="14">
    <source>
        <dbReference type="Proteomes" id="UP000252182"/>
    </source>
</evidence>
<feature type="region of interest" description="Disordered" evidence="10">
    <location>
        <begin position="34"/>
        <end position="54"/>
    </location>
</feature>
<keyword evidence="14" id="KW-1185">Reference proteome</keyword>
<feature type="chain" id="PRO_5017013177" evidence="11">
    <location>
        <begin position="24"/>
        <end position="376"/>
    </location>
</feature>
<evidence type="ECO:0000313" key="13">
    <source>
        <dbReference type="EMBL" id="AXF86065.1"/>
    </source>
</evidence>
<dbReference type="EMBL" id="CP031124">
    <property type="protein sequence ID" value="AXF86065.1"/>
    <property type="molecule type" value="Genomic_DNA"/>
</dbReference>
<feature type="active site" description="Proton acceptor" evidence="7">
    <location>
        <position position="151"/>
    </location>
</feature>
<organism evidence="13 14">
    <name type="scientific">Ephemeroptericola cinctiostellae</name>
    <dbReference type="NCBI Taxonomy" id="2268024"/>
    <lineage>
        <taxon>Bacteria</taxon>
        <taxon>Pseudomonadati</taxon>
        <taxon>Pseudomonadota</taxon>
        <taxon>Betaproteobacteria</taxon>
        <taxon>Burkholderiales</taxon>
        <taxon>Burkholderiaceae</taxon>
        <taxon>Ephemeroptericola</taxon>
    </lineage>
</organism>
<evidence type="ECO:0000256" key="3">
    <source>
        <dbReference type="ARBA" id="ARBA00022801"/>
    </source>
</evidence>
<evidence type="ECO:0000256" key="10">
    <source>
        <dbReference type="SAM" id="MobiDB-lite"/>
    </source>
</evidence>
<sequence>MKHTFKLAMASALALFVSLPVAAKNAAKSEVAEKKTATKTTAKEDSKSNKKAVAAKSSETKLTNLLKFTPVKRAPVAKAVAKPVFHVARIAPAAPTYSVRNVSYGRQFGLDQSYDPLDLRASVALVVDQNSWSTLYEKNSRTQLPIASITKLMTAMVTLDARLDMDEPITINEEDADHYRNSRLSAGTTLPRRDVMLLALMSSENRAAYALGRTYPGGLYAFTQAMNAKARMLGMNGANFVDPSGLSPSNQASAMDLAKMVNAASQYKVIRQLSTTDSATVYTPYGRELVYHNSNRLISRGMGWNIGMQKTGTLSAAGKCVVIQAFINGSPKIIVLLDSRSADSRVTDAVRIKNWLESGSAPTVSKVDAANAWPSL</sequence>
<feature type="active site" evidence="7">
    <location>
        <position position="203"/>
    </location>
</feature>
<evidence type="ECO:0000256" key="1">
    <source>
        <dbReference type="ARBA" id="ARBA00007164"/>
    </source>
</evidence>
<evidence type="ECO:0000256" key="11">
    <source>
        <dbReference type="SAM" id="SignalP"/>
    </source>
</evidence>
<dbReference type="GO" id="GO:0008360">
    <property type="term" value="P:regulation of cell shape"/>
    <property type="evidence" value="ECO:0007669"/>
    <property type="project" value="UniProtKB-KW"/>
</dbReference>
<dbReference type="SUPFAM" id="SSF56601">
    <property type="entry name" value="beta-lactamase/transpeptidase-like"/>
    <property type="match status" value="1"/>
</dbReference>
<evidence type="ECO:0000256" key="7">
    <source>
        <dbReference type="PIRSR" id="PIRSR618044-1"/>
    </source>
</evidence>
<dbReference type="RefSeq" id="WP_114563185.1">
    <property type="nucleotide sequence ID" value="NZ_CP031124.1"/>
</dbReference>
<accession>A0A345DCH7</accession>